<dbReference type="InterPro" id="IPR001647">
    <property type="entry name" value="HTH_TetR"/>
</dbReference>
<dbReference type="InterPro" id="IPR036271">
    <property type="entry name" value="Tet_transcr_reg_TetR-rel_C_sf"/>
</dbReference>
<dbReference type="AlphaFoldDB" id="A0A849HHJ0"/>
<dbReference type="Pfam" id="PF13305">
    <property type="entry name" value="TetR_C_33"/>
    <property type="match status" value="1"/>
</dbReference>
<keyword evidence="7" id="KW-1185">Reference proteome</keyword>
<dbReference type="EMBL" id="JABEPQ010000002">
    <property type="protein sequence ID" value="NNM46113.1"/>
    <property type="molecule type" value="Genomic_DNA"/>
</dbReference>
<dbReference type="PANTHER" id="PTHR30055">
    <property type="entry name" value="HTH-TYPE TRANSCRIPTIONAL REGULATOR RUTR"/>
    <property type="match status" value="1"/>
</dbReference>
<dbReference type="Gene3D" id="1.10.357.10">
    <property type="entry name" value="Tetracycline Repressor, domain 2"/>
    <property type="match status" value="1"/>
</dbReference>
<evidence type="ECO:0000256" key="2">
    <source>
        <dbReference type="ARBA" id="ARBA00023125"/>
    </source>
</evidence>
<dbReference type="InterPro" id="IPR009057">
    <property type="entry name" value="Homeodomain-like_sf"/>
</dbReference>
<evidence type="ECO:0000256" key="4">
    <source>
        <dbReference type="PROSITE-ProRule" id="PRU00335"/>
    </source>
</evidence>
<dbReference type="SUPFAM" id="SSF46689">
    <property type="entry name" value="Homeodomain-like"/>
    <property type="match status" value="1"/>
</dbReference>
<gene>
    <name evidence="6" type="ORF">HJG52_08840</name>
</gene>
<name>A0A849HHJ0_9MICO</name>
<protein>
    <submittedName>
        <fullName evidence="6">WHG domain-containing protein</fullName>
    </submittedName>
</protein>
<feature type="DNA-binding region" description="H-T-H motif" evidence="4">
    <location>
        <begin position="43"/>
        <end position="62"/>
    </location>
</feature>
<evidence type="ECO:0000256" key="1">
    <source>
        <dbReference type="ARBA" id="ARBA00023015"/>
    </source>
</evidence>
<proteinExistence type="predicted"/>
<dbReference type="Proteomes" id="UP000588586">
    <property type="component" value="Unassembled WGS sequence"/>
</dbReference>
<keyword evidence="3" id="KW-0804">Transcription</keyword>
<feature type="domain" description="HTH tetR-type" evidence="5">
    <location>
        <begin position="19"/>
        <end position="80"/>
    </location>
</feature>
<dbReference type="GO" id="GO:0003700">
    <property type="term" value="F:DNA-binding transcription factor activity"/>
    <property type="evidence" value="ECO:0007669"/>
    <property type="project" value="TreeGrafter"/>
</dbReference>
<evidence type="ECO:0000256" key="3">
    <source>
        <dbReference type="ARBA" id="ARBA00023163"/>
    </source>
</evidence>
<keyword evidence="2 4" id="KW-0238">DNA-binding</keyword>
<accession>A0A849HHJ0</accession>
<evidence type="ECO:0000259" key="5">
    <source>
        <dbReference type="PROSITE" id="PS50977"/>
    </source>
</evidence>
<dbReference type="InterPro" id="IPR050109">
    <property type="entry name" value="HTH-type_TetR-like_transc_reg"/>
</dbReference>
<evidence type="ECO:0000313" key="7">
    <source>
        <dbReference type="Proteomes" id="UP000588586"/>
    </source>
</evidence>
<comment type="caution">
    <text evidence="6">The sequence shown here is derived from an EMBL/GenBank/DDBJ whole genome shotgun (WGS) entry which is preliminary data.</text>
</comment>
<dbReference type="Pfam" id="PF00440">
    <property type="entry name" value="TetR_N"/>
    <property type="match status" value="1"/>
</dbReference>
<dbReference type="PANTHER" id="PTHR30055:SF234">
    <property type="entry name" value="HTH-TYPE TRANSCRIPTIONAL REGULATOR BETI"/>
    <property type="match status" value="1"/>
</dbReference>
<dbReference type="InterPro" id="IPR025996">
    <property type="entry name" value="MT1864/Rv1816-like_C"/>
</dbReference>
<reference evidence="6 7" key="1">
    <citation type="submission" date="2020-04" db="EMBL/GenBank/DDBJ databases">
        <title>Knoellia sp. isolate from air conditioner.</title>
        <authorList>
            <person name="Chea S."/>
            <person name="Kim D.-U."/>
        </authorList>
    </citation>
    <scope>NUCLEOTIDE SEQUENCE [LARGE SCALE GENOMIC DNA]</scope>
    <source>
        <strain evidence="6 7">DB2414S</strain>
    </source>
</reference>
<dbReference type="PROSITE" id="PS50977">
    <property type="entry name" value="HTH_TETR_2"/>
    <property type="match status" value="1"/>
</dbReference>
<evidence type="ECO:0000313" key="6">
    <source>
        <dbReference type="EMBL" id="NNM46113.1"/>
    </source>
</evidence>
<dbReference type="RefSeq" id="WP_171243258.1">
    <property type="nucleotide sequence ID" value="NZ_JABEPQ010000002.1"/>
</dbReference>
<sequence>MPRSTTRTNVASAPRGVGPALRDHLVDTTITLIDESEDESRISLRAMARAAGVAAPSIYPHFPDRDALLAAAMDRSWEQLLDEIVAAATAARTPRSRLLRGCRAYVAFAQRHPLRYSLMTRSTTASPAARRALELLTTSLTLTCDDKAPRGIPISRGAAALSTALHGLASMHRSDAPSLWLGGFTQAQVLETVVDAAITATAKVHLPRR</sequence>
<organism evidence="6 7">
    <name type="scientific">Knoellia koreensis</name>
    <dbReference type="NCBI Taxonomy" id="2730921"/>
    <lineage>
        <taxon>Bacteria</taxon>
        <taxon>Bacillati</taxon>
        <taxon>Actinomycetota</taxon>
        <taxon>Actinomycetes</taxon>
        <taxon>Micrococcales</taxon>
        <taxon>Intrasporangiaceae</taxon>
        <taxon>Knoellia</taxon>
    </lineage>
</organism>
<dbReference type="GO" id="GO:0000976">
    <property type="term" value="F:transcription cis-regulatory region binding"/>
    <property type="evidence" value="ECO:0007669"/>
    <property type="project" value="TreeGrafter"/>
</dbReference>
<dbReference type="SUPFAM" id="SSF48498">
    <property type="entry name" value="Tetracyclin repressor-like, C-terminal domain"/>
    <property type="match status" value="1"/>
</dbReference>
<keyword evidence="1" id="KW-0805">Transcription regulation</keyword>